<accession>A0ABV2SFK5</accession>
<proteinExistence type="predicted"/>
<sequence>MLSDMKIPRCPECQADAMFHRCISHIPTKAAFKRNGWYCEQCKSGPYQLGTMTEAKAAETAKALLSS</sequence>
<reference evidence="1 2" key="1">
    <citation type="submission" date="2024-06" db="EMBL/GenBank/DDBJ databases">
        <title>Genomic Encyclopedia of Type Strains, Phase V (KMG-V): Genome sequencing to study the core and pangenomes of soil and plant-associated prokaryotes.</title>
        <authorList>
            <person name="Whitman W."/>
        </authorList>
    </citation>
    <scope>NUCLEOTIDE SEQUENCE [LARGE SCALE GENOMIC DNA]</scope>
    <source>
        <strain evidence="1 2">NE40</strain>
    </source>
</reference>
<organism evidence="1 2">
    <name type="scientific">Endozoicomonas lisbonensis</name>
    <dbReference type="NCBI Taxonomy" id="3120522"/>
    <lineage>
        <taxon>Bacteria</taxon>
        <taxon>Pseudomonadati</taxon>
        <taxon>Pseudomonadota</taxon>
        <taxon>Gammaproteobacteria</taxon>
        <taxon>Oceanospirillales</taxon>
        <taxon>Endozoicomonadaceae</taxon>
        <taxon>Endozoicomonas</taxon>
    </lineage>
</organism>
<keyword evidence="2" id="KW-1185">Reference proteome</keyword>
<dbReference type="RefSeq" id="WP_354010888.1">
    <property type="nucleotide sequence ID" value="NZ_JBEWTA010000001.1"/>
</dbReference>
<dbReference type="Proteomes" id="UP001549366">
    <property type="component" value="Unassembled WGS sequence"/>
</dbReference>
<protein>
    <submittedName>
        <fullName evidence="1">C4-type Zn-finger protein</fullName>
    </submittedName>
</protein>
<evidence type="ECO:0000313" key="2">
    <source>
        <dbReference type="Proteomes" id="UP001549366"/>
    </source>
</evidence>
<evidence type="ECO:0000313" key="1">
    <source>
        <dbReference type="EMBL" id="MET4756552.1"/>
    </source>
</evidence>
<name>A0ABV2SFK5_9GAMM</name>
<gene>
    <name evidence="1" type="ORF">V5J35_001744</name>
</gene>
<comment type="caution">
    <text evidence="1">The sequence shown here is derived from an EMBL/GenBank/DDBJ whole genome shotgun (WGS) entry which is preliminary data.</text>
</comment>
<dbReference type="EMBL" id="JBEWTB010000002">
    <property type="protein sequence ID" value="MET4756552.1"/>
    <property type="molecule type" value="Genomic_DNA"/>
</dbReference>